<protein>
    <submittedName>
        <fullName evidence="1">Right-handed parallel beta-helix repeat-containing protein</fullName>
    </submittedName>
</protein>
<dbReference type="PANTHER" id="PTHR36453">
    <property type="entry name" value="SECRETED PROTEIN-RELATED"/>
    <property type="match status" value="1"/>
</dbReference>
<dbReference type="InterPro" id="IPR011050">
    <property type="entry name" value="Pectin_lyase_fold/virulence"/>
</dbReference>
<reference evidence="1 2" key="1">
    <citation type="submission" date="2024-09" db="EMBL/GenBank/DDBJ databases">
        <authorList>
            <person name="Sun Q."/>
            <person name="Mori K."/>
        </authorList>
    </citation>
    <scope>NUCLEOTIDE SEQUENCE [LARGE SCALE GENOMIC DNA]</scope>
    <source>
        <strain evidence="1 2">CCM 4839</strain>
    </source>
</reference>
<proteinExistence type="predicted"/>
<dbReference type="SUPFAM" id="SSF51126">
    <property type="entry name" value="Pectin lyase-like"/>
    <property type="match status" value="1"/>
</dbReference>
<dbReference type="RefSeq" id="WP_256555309.1">
    <property type="nucleotide sequence ID" value="NZ_JBHLVF010000010.1"/>
</dbReference>
<name>A0ABV6J4M7_9BACL</name>
<dbReference type="Gene3D" id="2.160.20.10">
    <property type="entry name" value="Single-stranded right-handed beta-helix, Pectin lyase-like"/>
    <property type="match status" value="1"/>
</dbReference>
<keyword evidence="2" id="KW-1185">Reference proteome</keyword>
<comment type="caution">
    <text evidence="1">The sequence shown here is derived from an EMBL/GenBank/DDBJ whole genome shotgun (WGS) entry which is preliminary data.</text>
</comment>
<accession>A0ABV6J4M7</accession>
<dbReference type="InterPro" id="IPR012334">
    <property type="entry name" value="Pectin_lyas_fold"/>
</dbReference>
<evidence type="ECO:0000313" key="1">
    <source>
        <dbReference type="EMBL" id="MFC0390829.1"/>
    </source>
</evidence>
<sequence length="171" mass="18756">MFGGYTSYSTITHNEVANLPYTGILQGWGWGTDSYAQHNQITNNYIHDVMKVLADGGGIYTLSAQPDSTISGNHLQHMYGTYGGWGIYPDEGSAYFTITGNVVRQTDKWISMWTDSIHDNIVQHNYSDTASMTNACANCTVSGNTTVTNGIWPADALTIMSNRGSNRLIKI</sequence>
<dbReference type="EMBL" id="JBHLVF010000010">
    <property type="protein sequence ID" value="MFC0390829.1"/>
    <property type="molecule type" value="Genomic_DNA"/>
</dbReference>
<dbReference type="Proteomes" id="UP001589818">
    <property type="component" value="Unassembled WGS sequence"/>
</dbReference>
<organism evidence="1 2">
    <name type="scientific">Paenibacillus mendelii</name>
    <dbReference type="NCBI Taxonomy" id="206163"/>
    <lineage>
        <taxon>Bacteria</taxon>
        <taxon>Bacillati</taxon>
        <taxon>Bacillota</taxon>
        <taxon>Bacilli</taxon>
        <taxon>Bacillales</taxon>
        <taxon>Paenibacillaceae</taxon>
        <taxon>Paenibacillus</taxon>
    </lineage>
</organism>
<gene>
    <name evidence="1" type="ORF">ACFFJ8_05535</name>
</gene>
<evidence type="ECO:0000313" key="2">
    <source>
        <dbReference type="Proteomes" id="UP001589818"/>
    </source>
</evidence>
<dbReference type="PANTHER" id="PTHR36453:SF1">
    <property type="entry name" value="RIGHT HANDED BETA HELIX DOMAIN-CONTAINING PROTEIN"/>
    <property type="match status" value="1"/>
</dbReference>